<name>A0A6N2LT22_SALVM</name>
<evidence type="ECO:0000256" key="1">
    <source>
        <dbReference type="SAM" id="MobiDB-lite"/>
    </source>
</evidence>
<organism evidence="3">
    <name type="scientific">Salix viminalis</name>
    <name type="common">Common osier</name>
    <name type="synonym">Basket willow</name>
    <dbReference type="NCBI Taxonomy" id="40686"/>
    <lineage>
        <taxon>Eukaryota</taxon>
        <taxon>Viridiplantae</taxon>
        <taxon>Streptophyta</taxon>
        <taxon>Embryophyta</taxon>
        <taxon>Tracheophyta</taxon>
        <taxon>Spermatophyta</taxon>
        <taxon>Magnoliopsida</taxon>
        <taxon>eudicotyledons</taxon>
        <taxon>Gunneridae</taxon>
        <taxon>Pentapetalae</taxon>
        <taxon>rosids</taxon>
        <taxon>fabids</taxon>
        <taxon>Malpighiales</taxon>
        <taxon>Salicaceae</taxon>
        <taxon>Saliceae</taxon>
        <taxon>Salix</taxon>
    </lineage>
</organism>
<evidence type="ECO:0000313" key="3">
    <source>
        <dbReference type="EMBL" id="VFU40417.1"/>
    </source>
</evidence>
<protein>
    <submittedName>
        <fullName evidence="3">Uncharacterized protein</fullName>
    </submittedName>
</protein>
<keyword evidence="2" id="KW-1133">Transmembrane helix</keyword>
<keyword evidence="2" id="KW-0472">Membrane</keyword>
<dbReference type="PANTHER" id="PTHR34191:SF34">
    <property type="entry name" value="STRESS-INDUCED PROTEIN KIN2-LIKE"/>
    <property type="match status" value="1"/>
</dbReference>
<proteinExistence type="predicted"/>
<sequence>MAAVSYVLHQKFYIFNFLIFRFILALRIFYRNQKPKMTDKMSYQAGEAKGQTQEKASTLMDKAGNAAQSAKETVQAKTETSKMPGNTQKTNFQAGEAKGQTQEKASTLMDKAGNAAQSAKETVTAAGQQVMATAQGAVEGVKNATGMNK</sequence>
<feature type="region of interest" description="Disordered" evidence="1">
    <location>
        <begin position="45"/>
        <end position="113"/>
    </location>
</feature>
<dbReference type="AlphaFoldDB" id="A0A6N2LT22"/>
<dbReference type="EMBL" id="CAADRP010001543">
    <property type="protein sequence ID" value="VFU40417.1"/>
    <property type="molecule type" value="Genomic_DNA"/>
</dbReference>
<gene>
    <name evidence="3" type="ORF">SVIM_LOCUS231382</name>
</gene>
<reference evidence="3" key="1">
    <citation type="submission" date="2019-03" db="EMBL/GenBank/DDBJ databases">
        <authorList>
            <person name="Mank J."/>
            <person name="Almeida P."/>
        </authorList>
    </citation>
    <scope>NUCLEOTIDE SEQUENCE</scope>
    <source>
        <strain evidence="3">78183</strain>
    </source>
</reference>
<feature type="transmembrane region" description="Helical" evidence="2">
    <location>
        <begin position="12"/>
        <end position="30"/>
    </location>
</feature>
<accession>A0A6N2LT22</accession>
<evidence type="ECO:0000256" key="2">
    <source>
        <dbReference type="SAM" id="Phobius"/>
    </source>
</evidence>
<dbReference type="Gene3D" id="1.20.120.20">
    <property type="entry name" value="Apolipoprotein"/>
    <property type="match status" value="1"/>
</dbReference>
<dbReference type="InterPro" id="IPR039624">
    <property type="entry name" value="LEA1/2/D7/KIN2"/>
</dbReference>
<keyword evidence="2" id="KW-0812">Transmembrane</keyword>
<dbReference type="PANTHER" id="PTHR34191">
    <property type="entry name" value="LATE EMBRYOGENESIS ABUNDANT PROTEIN (LEA) FAMILY PROTEIN"/>
    <property type="match status" value="1"/>
</dbReference>
<feature type="compositionally biased region" description="Polar residues" evidence="1">
    <location>
        <begin position="66"/>
        <end position="105"/>
    </location>
</feature>